<dbReference type="EMBL" id="KZ308217">
    <property type="protein sequence ID" value="KAG8224940.1"/>
    <property type="molecule type" value="Genomic_DNA"/>
</dbReference>
<sequence length="35" mass="4125">MEEKVVCPTPFWRASWAIFSRILHRPELPQAKGKD</sequence>
<dbReference type="Proteomes" id="UP000792457">
    <property type="component" value="Unassembled WGS sequence"/>
</dbReference>
<evidence type="ECO:0000313" key="2">
    <source>
        <dbReference type="Proteomes" id="UP000792457"/>
    </source>
</evidence>
<gene>
    <name evidence="1" type="ORF">J437_LFUL006440</name>
</gene>
<proteinExistence type="predicted"/>
<evidence type="ECO:0000313" key="1">
    <source>
        <dbReference type="EMBL" id="KAG8224940.1"/>
    </source>
</evidence>
<name>A0A8K0K054_LADFU</name>
<protein>
    <submittedName>
        <fullName evidence="1">Uncharacterized protein</fullName>
    </submittedName>
</protein>
<reference evidence="1" key="1">
    <citation type="submission" date="2013-04" db="EMBL/GenBank/DDBJ databases">
        <authorList>
            <person name="Qu J."/>
            <person name="Murali S.C."/>
            <person name="Bandaranaike D."/>
            <person name="Bellair M."/>
            <person name="Blankenburg K."/>
            <person name="Chao H."/>
            <person name="Dinh H."/>
            <person name="Doddapaneni H."/>
            <person name="Downs B."/>
            <person name="Dugan-Rocha S."/>
            <person name="Elkadiri S."/>
            <person name="Gnanaolivu R.D."/>
            <person name="Hernandez B."/>
            <person name="Javaid M."/>
            <person name="Jayaseelan J.C."/>
            <person name="Lee S."/>
            <person name="Li M."/>
            <person name="Ming W."/>
            <person name="Munidasa M."/>
            <person name="Muniz J."/>
            <person name="Nguyen L."/>
            <person name="Ongeri F."/>
            <person name="Osuji N."/>
            <person name="Pu L.-L."/>
            <person name="Puazo M."/>
            <person name="Qu C."/>
            <person name="Quiroz J."/>
            <person name="Raj R."/>
            <person name="Weissenberger G."/>
            <person name="Xin Y."/>
            <person name="Zou X."/>
            <person name="Han Y."/>
            <person name="Richards S."/>
            <person name="Worley K."/>
            <person name="Muzny D."/>
            <person name="Gibbs R."/>
        </authorList>
    </citation>
    <scope>NUCLEOTIDE SEQUENCE</scope>
    <source>
        <strain evidence="1">Sampled in the wild</strain>
    </source>
</reference>
<dbReference type="AlphaFoldDB" id="A0A8K0K054"/>
<keyword evidence="2" id="KW-1185">Reference proteome</keyword>
<comment type="caution">
    <text evidence="1">The sequence shown here is derived from an EMBL/GenBank/DDBJ whole genome shotgun (WGS) entry which is preliminary data.</text>
</comment>
<organism evidence="1 2">
    <name type="scientific">Ladona fulva</name>
    <name type="common">Scarce chaser dragonfly</name>
    <name type="synonym">Libellula fulva</name>
    <dbReference type="NCBI Taxonomy" id="123851"/>
    <lineage>
        <taxon>Eukaryota</taxon>
        <taxon>Metazoa</taxon>
        <taxon>Ecdysozoa</taxon>
        <taxon>Arthropoda</taxon>
        <taxon>Hexapoda</taxon>
        <taxon>Insecta</taxon>
        <taxon>Pterygota</taxon>
        <taxon>Palaeoptera</taxon>
        <taxon>Odonata</taxon>
        <taxon>Epiprocta</taxon>
        <taxon>Anisoptera</taxon>
        <taxon>Libelluloidea</taxon>
        <taxon>Libellulidae</taxon>
        <taxon>Ladona</taxon>
    </lineage>
</organism>
<reference evidence="1" key="2">
    <citation type="submission" date="2017-10" db="EMBL/GenBank/DDBJ databases">
        <title>Ladona fulva Genome sequencing and assembly.</title>
        <authorList>
            <person name="Murali S."/>
            <person name="Richards S."/>
            <person name="Bandaranaike D."/>
            <person name="Bellair M."/>
            <person name="Blankenburg K."/>
            <person name="Chao H."/>
            <person name="Dinh H."/>
            <person name="Doddapaneni H."/>
            <person name="Dugan-Rocha S."/>
            <person name="Elkadiri S."/>
            <person name="Gnanaolivu R."/>
            <person name="Hernandez B."/>
            <person name="Skinner E."/>
            <person name="Javaid M."/>
            <person name="Lee S."/>
            <person name="Li M."/>
            <person name="Ming W."/>
            <person name="Munidasa M."/>
            <person name="Muniz J."/>
            <person name="Nguyen L."/>
            <person name="Hughes D."/>
            <person name="Osuji N."/>
            <person name="Pu L.-L."/>
            <person name="Puazo M."/>
            <person name="Qu C."/>
            <person name="Quiroz J."/>
            <person name="Raj R."/>
            <person name="Weissenberger G."/>
            <person name="Xin Y."/>
            <person name="Zou X."/>
            <person name="Han Y."/>
            <person name="Worley K."/>
            <person name="Muzny D."/>
            <person name="Gibbs R."/>
        </authorList>
    </citation>
    <scope>NUCLEOTIDE SEQUENCE</scope>
    <source>
        <strain evidence="1">Sampled in the wild</strain>
    </source>
</reference>
<accession>A0A8K0K054</accession>